<dbReference type="EMBL" id="CM044704">
    <property type="protein sequence ID" value="KAI5666451.1"/>
    <property type="molecule type" value="Genomic_DNA"/>
</dbReference>
<evidence type="ECO:0000313" key="1">
    <source>
        <dbReference type="EMBL" id="KAI5666451.1"/>
    </source>
</evidence>
<sequence length="845" mass="95371">MAIAGLHNVSVFDSTFLSESGSPDSRQWGDQVRTGTRASSLLQLWRELEGEHVVNHSNARVGERPQQRRNDRSNPESAGAFMLDGRENVSGNDNLELNENESGTCSQSAVGSENENEDSNSVISEQSADLGEVERQRVRQIFREWMNSGGKTHSPHRNSRSRAQWLGENERSRVRVIMDWVQVNCQQRGTCGSSTDEGASETGSQIELVHDGTMGNRCETVERRAIRKLCGRQALLDLLAKAQRERKKELQALLENRPVSNFSHRNRIQALLRGRFLRNGVVAHDERPTSRARSELGFLRQRHAVSNLREGFLSKLDDSVNISQNSSQSDTSLNADCDRERNDQFQEEEEQEVLYDIYDFFEPSDEEREVNTSPTEGNLESDLIEEPNQRASSSQAAGSQLQVAGKETDQLSNLQFVNGGEGDNSASGPLRDTSSDEWVEETSDHEASADGHLEDIHEVFQEPTASIVEASRLHGVDGGQMGDLEVRATEDLDWQESSDHVEEWQESTLDHEEGDWQQLSNEMVNEERDGNEEGLIGTWQEGRDNHWNRERPDNGFGEETHTQEPQDDWHGNDLQDAIDSWLDVPSGEEVGSIGRADVFYFPDDDNVYSMELRELLSRRRVSSLLRSGFRASLDQLIQSYVERQGNASLEWEPEETSTPPAFVEREQQSGDQERNGNHSGAIDTSSSARASDPLWDQELPGVEWSHQSAHHRLGMEWEVIGELRIDLVRLQHRMDNMQRMLEACMDMQLELQRSVRQEVSAALNRSTVSSDLSKDCGVKDEAKWDCVRKGICCICCDRGINSLLYRCGHMCTCVSCAENLVQRKENCPMCQAPIVEVIRAYSTQS</sequence>
<name>A0ACC0B1D8_CATRO</name>
<keyword evidence="2" id="KW-1185">Reference proteome</keyword>
<reference evidence="2" key="1">
    <citation type="journal article" date="2023" name="Nat. Plants">
        <title>Single-cell RNA sequencing provides a high-resolution roadmap for understanding the multicellular compartmentation of specialized metabolism.</title>
        <authorList>
            <person name="Sun S."/>
            <person name="Shen X."/>
            <person name="Li Y."/>
            <person name="Li Y."/>
            <person name="Wang S."/>
            <person name="Li R."/>
            <person name="Zhang H."/>
            <person name="Shen G."/>
            <person name="Guo B."/>
            <person name="Wei J."/>
            <person name="Xu J."/>
            <person name="St-Pierre B."/>
            <person name="Chen S."/>
            <person name="Sun C."/>
        </authorList>
    </citation>
    <scope>NUCLEOTIDE SEQUENCE [LARGE SCALE GENOMIC DNA]</scope>
</reference>
<gene>
    <name evidence="1" type="ORF">M9H77_16304</name>
</gene>
<proteinExistence type="predicted"/>
<protein>
    <submittedName>
        <fullName evidence="1">Uncharacterized protein</fullName>
    </submittedName>
</protein>
<accession>A0ACC0B1D8</accession>
<dbReference type="Proteomes" id="UP001060085">
    <property type="component" value="Linkage Group LG04"/>
</dbReference>
<evidence type="ECO:0000313" key="2">
    <source>
        <dbReference type="Proteomes" id="UP001060085"/>
    </source>
</evidence>
<comment type="caution">
    <text evidence="1">The sequence shown here is derived from an EMBL/GenBank/DDBJ whole genome shotgun (WGS) entry which is preliminary data.</text>
</comment>
<organism evidence="1 2">
    <name type="scientific">Catharanthus roseus</name>
    <name type="common">Madagascar periwinkle</name>
    <name type="synonym">Vinca rosea</name>
    <dbReference type="NCBI Taxonomy" id="4058"/>
    <lineage>
        <taxon>Eukaryota</taxon>
        <taxon>Viridiplantae</taxon>
        <taxon>Streptophyta</taxon>
        <taxon>Embryophyta</taxon>
        <taxon>Tracheophyta</taxon>
        <taxon>Spermatophyta</taxon>
        <taxon>Magnoliopsida</taxon>
        <taxon>eudicotyledons</taxon>
        <taxon>Gunneridae</taxon>
        <taxon>Pentapetalae</taxon>
        <taxon>asterids</taxon>
        <taxon>lamiids</taxon>
        <taxon>Gentianales</taxon>
        <taxon>Apocynaceae</taxon>
        <taxon>Rauvolfioideae</taxon>
        <taxon>Vinceae</taxon>
        <taxon>Catharanthinae</taxon>
        <taxon>Catharanthus</taxon>
    </lineage>
</organism>